<dbReference type="Pfam" id="PF04717">
    <property type="entry name" value="Phage_base_V"/>
    <property type="match status" value="1"/>
</dbReference>
<accession>A0A7Z2VZ12</accession>
<evidence type="ECO:0000256" key="2">
    <source>
        <dbReference type="SAM" id="MobiDB-lite"/>
    </source>
</evidence>
<feature type="domain" description="DUF2345" evidence="4">
    <location>
        <begin position="763"/>
        <end position="921"/>
    </location>
</feature>
<protein>
    <submittedName>
        <fullName evidence="6">Type VI secretion system tip protein VgrG</fullName>
    </submittedName>
</protein>
<evidence type="ECO:0000259" key="4">
    <source>
        <dbReference type="Pfam" id="PF10106"/>
    </source>
</evidence>
<dbReference type="KEGG" id="mfy:HH212_20080"/>
<feature type="domain" description="Gp5/Type VI secretion system Vgr protein OB-fold" evidence="3">
    <location>
        <begin position="490"/>
        <end position="541"/>
    </location>
</feature>
<dbReference type="Gene3D" id="4.10.220.110">
    <property type="match status" value="1"/>
</dbReference>
<dbReference type="InterPro" id="IPR006531">
    <property type="entry name" value="Gp5/Vgr_OB"/>
</dbReference>
<feature type="domain" description="Putative type VI secretion system Rhs element associated Vgr" evidence="5">
    <location>
        <begin position="598"/>
        <end position="704"/>
    </location>
</feature>
<feature type="region of interest" description="Disordered" evidence="2">
    <location>
        <begin position="1021"/>
        <end position="1076"/>
    </location>
</feature>
<evidence type="ECO:0000259" key="5">
    <source>
        <dbReference type="Pfam" id="PF13296"/>
    </source>
</evidence>
<dbReference type="Pfam" id="PF05954">
    <property type="entry name" value="Phage_GPD"/>
    <property type="match status" value="1"/>
</dbReference>
<dbReference type="Pfam" id="PF13296">
    <property type="entry name" value="T6SS_Vgr"/>
    <property type="match status" value="1"/>
</dbReference>
<dbReference type="Gene3D" id="2.30.110.50">
    <property type="match status" value="1"/>
</dbReference>
<dbReference type="Pfam" id="PF10106">
    <property type="entry name" value="DUF2345"/>
    <property type="match status" value="1"/>
</dbReference>
<proteinExistence type="inferred from homology"/>
<dbReference type="NCBIfam" id="TIGR03361">
    <property type="entry name" value="VI_Rhs_Vgr"/>
    <property type="match status" value="1"/>
</dbReference>
<evidence type="ECO:0000259" key="3">
    <source>
        <dbReference type="Pfam" id="PF04717"/>
    </source>
</evidence>
<reference evidence="6 7" key="1">
    <citation type="submission" date="2020-04" db="EMBL/GenBank/DDBJ databases">
        <title>Genome sequencing of novel species.</title>
        <authorList>
            <person name="Heo J."/>
            <person name="Kim S.-J."/>
            <person name="Kim J.-S."/>
            <person name="Hong S.-B."/>
            <person name="Kwon S.-W."/>
        </authorList>
    </citation>
    <scope>NUCLEOTIDE SEQUENCE [LARGE SCALE GENOMIC DNA]</scope>
    <source>
        <strain evidence="6 7">GN2-R2</strain>
    </source>
</reference>
<dbReference type="SUPFAM" id="SSF69279">
    <property type="entry name" value="Phage tail proteins"/>
    <property type="match status" value="2"/>
</dbReference>
<dbReference type="RefSeq" id="WP_170204120.1">
    <property type="nucleotide sequence ID" value="NZ_CP051685.1"/>
</dbReference>
<dbReference type="SUPFAM" id="SSF69255">
    <property type="entry name" value="gp5 N-terminal domain-like"/>
    <property type="match status" value="1"/>
</dbReference>
<dbReference type="InterPro" id="IPR037026">
    <property type="entry name" value="Vgr_OB-fold_dom_sf"/>
</dbReference>
<dbReference type="InterPro" id="IPR018769">
    <property type="entry name" value="VgrG2_DUF2345"/>
</dbReference>
<comment type="similarity">
    <text evidence="1">Belongs to the VgrG protein family.</text>
</comment>
<dbReference type="InterPro" id="IPR028244">
    <property type="entry name" value="T6SS_Rhs_Vgr_dom"/>
</dbReference>
<dbReference type="InterPro" id="IPR017847">
    <property type="entry name" value="T6SS_RhsGE_Vgr_subset"/>
</dbReference>
<feature type="compositionally biased region" description="Low complexity" evidence="2">
    <location>
        <begin position="1036"/>
        <end position="1049"/>
    </location>
</feature>
<name>A0A7Z2VZ12_9BURK</name>
<evidence type="ECO:0000313" key="7">
    <source>
        <dbReference type="Proteomes" id="UP000502415"/>
    </source>
</evidence>
<dbReference type="EMBL" id="CP051685">
    <property type="protein sequence ID" value="QJE02033.1"/>
    <property type="molecule type" value="Genomic_DNA"/>
</dbReference>
<dbReference type="Gene3D" id="2.40.50.230">
    <property type="entry name" value="Gp5 N-terminal domain"/>
    <property type="match status" value="1"/>
</dbReference>
<evidence type="ECO:0000313" key="6">
    <source>
        <dbReference type="EMBL" id="QJE02033.1"/>
    </source>
</evidence>
<keyword evidence="7" id="KW-1185">Reference proteome</keyword>
<dbReference type="AlphaFoldDB" id="A0A7Z2VZ12"/>
<feature type="compositionally biased region" description="Basic and acidic residues" evidence="2">
    <location>
        <begin position="1025"/>
        <end position="1035"/>
    </location>
</feature>
<feature type="compositionally biased region" description="Acidic residues" evidence="2">
    <location>
        <begin position="1051"/>
        <end position="1069"/>
    </location>
</feature>
<gene>
    <name evidence="6" type="primary">tssI</name>
    <name evidence="6" type="ORF">HH212_20080</name>
</gene>
<dbReference type="Gene3D" id="3.55.50.10">
    <property type="entry name" value="Baseplate protein-like domains"/>
    <property type="match status" value="1"/>
</dbReference>
<dbReference type="InterPro" id="IPR006533">
    <property type="entry name" value="T6SS_Vgr_RhsGE"/>
</dbReference>
<organism evidence="6 7">
    <name type="scientific">Massilia forsythiae</name>
    <dbReference type="NCBI Taxonomy" id="2728020"/>
    <lineage>
        <taxon>Bacteria</taxon>
        <taxon>Pseudomonadati</taxon>
        <taxon>Pseudomonadota</taxon>
        <taxon>Betaproteobacteria</taxon>
        <taxon>Burkholderiales</taxon>
        <taxon>Oxalobacteraceae</taxon>
        <taxon>Telluria group</taxon>
        <taxon>Massilia</taxon>
    </lineage>
</organism>
<dbReference type="NCBIfam" id="TIGR01646">
    <property type="entry name" value="vgr_GE"/>
    <property type="match status" value="1"/>
</dbReference>
<sequence length="1105" mass="113239">MSTSSDVAAVQAVAAALSGFTQGSRLLRLHTPLGPDRLLAEALSGAEGIDSGFRFALSCLSTDAGIALKTLIGQPVLLELSAGPGLELRPFHGHVTAAELCGADGALARYRLTIEPWTAFLALGRDSRTFQDRSVLEVIDTVLRAWSGRGRLAPAWRIEADRALYPRRSLVTQYQESDLAFVRRLMSEEGLFGFFEHRGDADAGALGAHTLVIADSNHAFRPNPHAVARFTQPGAVMKEDSVDRWRSEARLGTNAVELRSWDYRSRSVRAVEAAGTAVDGAAGAGLRSADAPGAYAYATREHGRRIAERQLQALDAARAMHTGAGTLRGFAPGTTFSLSGHPSLDGASFLLVRVRHLAHNNLDADVDGALARRLGADPVAALGAGVLAAGPHASGRGIAGRPVYRNSFDAIPADLPYRSASEDGHGRLLHPRPTVHGQQTAIVVGAAGAPVHTDRDHRIKVQFHWQRGGAAHNRLAHPAPDGHTGAPADDGAGTWVRVAAPLAPVAGANWGSHALPRVGQEVLVDFIDGNIDRPVVIGAVYNGAGAQDAQHNEVAAGAGAATGNAGAWFPGESGGHAHPALLSGLKSQALAASAEGAGAYGQLVFDAGAGQARVSLQQHARAHEGSAELNLGHLRHQTDNRRLDGTGFGAELKTAHALAVRARLGLLASSDAQAGAGGEQMDARPARTQIDAARELATALARTAQQQNARLAGEAEADQLPALAALQAAGEAIEASAEAGAAAQAGAGATGAAAGDAPAGGMGSAAAFDAPQLQLSAPAGIVAVTPASAILAAGATGIIGAGQDIDLAAQGSLHHAVKAGIGLFTHGKAAGGARPVQDTGIRLHAASGKLSTQSQGGATRLTADKTVTVASVQGSVTAAARDHVLMTAQGAYLKLAGGDIMLHCPGKVEFKASVKELTGPQRAYGPQLAFDRPGALDLETVPAKMSARVIVDRPLQDLMAAGGGAVPYRFIDHTGQLIAKGTLDDNGATGRVYHQTQRDYTVLLGEPGDWTRVEHDDDVCGCGGGHEEEHGDTHGGDAAQDAVAAAHPADGADEDGAGADAGSGDDDAAEGGAGSDAGRAFERSLLDHLVFADADILKCIEEGEE</sequence>
<dbReference type="Proteomes" id="UP000502415">
    <property type="component" value="Chromosome"/>
</dbReference>
<evidence type="ECO:0000256" key="1">
    <source>
        <dbReference type="ARBA" id="ARBA00005558"/>
    </source>
</evidence>